<dbReference type="RefSeq" id="WP_272969770.1">
    <property type="nucleotide sequence ID" value="NZ_CALBIY010000009.1"/>
</dbReference>
<dbReference type="EMBL" id="DNAN01000051">
    <property type="protein sequence ID" value="HAW74380.1"/>
    <property type="molecule type" value="Genomic_DNA"/>
</dbReference>
<accession>A0A350NZB3</accession>
<keyword evidence="3" id="KW-0808">Transferase</keyword>
<evidence type="ECO:0000256" key="1">
    <source>
        <dbReference type="SAM" id="Phobius"/>
    </source>
</evidence>
<dbReference type="GO" id="GO:0000271">
    <property type="term" value="P:polysaccharide biosynthetic process"/>
    <property type="evidence" value="ECO:0007669"/>
    <property type="project" value="TreeGrafter"/>
</dbReference>
<keyword evidence="1" id="KW-1133">Transmembrane helix</keyword>
<feature type="transmembrane region" description="Helical" evidence="1">
    <location>
        <begin position="342"/>
        <end position="361"/>
    </location>
</feature>
<evidence type="ECO:0000313" key="4">
    <source>
        <dbReference type="Proteomes" id="UP000263517"/>
    </source>
</evidence>
<keyword evidence="3" id="KW-0012">Acyltransferase</keyword>
<comment type="caution">
    <text evidence="3">The sequence shown here is derived from an EMBL/GenBank/DDBJ whole genome shotgun (WGS) entry which is preliminary data.</text>
</comment>
<feature type="transmembrane region" description="Helical" evidence="1">
    <location>
        <begin position="43"/>
        <end position="61"/>
    </location>
</feature>
<dbReference type="GO" id="GO:0016747">
    <property type="term" value="F:acyltransferase activity, transferring groups other than amino-acyl groups"/>
    <property type="evidence" value="ECO:0007669"/>
    <property type="project" value="InterPro"/>
</dbReference>
<feature type="transmembrane region" description="Helical" evidence="1">
    <location>
        <begin position="73"/>
        <end position="94"/>
    </location>
</feature>
<feature type="transmembrane region" description="Helical" evidence="1">
    <location>
        <begin position="114"/>
        <end position="132"/>
    </location>
</feature>
<dbReference type="InterPro" id="IPR002656">
    <property type="entry name" value="Acyl_transf_3_dom"/>
</dbReference>
<dbReference type="PANTHER" id="PTHR23028:SF53">
    <property type="entry name" value="ACYL_TRANSF_3 DOMAIN-CONTAINING PROTEIN"/>
    <property type="match status" value="1"/>
</dbReference>
<feature type="transmembrane region" description="Helical" evidence="1">
    <location>
        <begin position="273"/>
        <end position="296"/>
    </location>
</feature>
<dbReference type="PANTHER" id="PTHR23028">
    <property type="entry name" value="ACETYLTRANSFERASE"/>
    <property type="match status" value="1"/>
</dbReference>
<keyword evidence="1" id="KW-0812">Transmembrane</keyword>
<gene>
    <name evidence="3" type="ORF">DCW74_01435</name>
</gene>
<dbReference type="AlphaFoldDB" id="A0A350NZB3"/>
<organism evidence="3 4">
    <name type="scientific">Alteromonas australica</name>
    <dbReference type="NCBI Taxonomy" id="589873"/>
    <lineage>
        <taxon>Bacteria</taxon>
        <taxon>Pseudomonadati</taxon>
        <taxon>Pseudomonadota</taxon>
        <taxon>Gammaproteobacteria</taxon>
        <taxon>Alteromonadales</taxon>
        <taxon>Alteromonadaceae</taxon>
        <taxon>Alteromonas/Salinimonas group</taxon>
        <taxon>Alteromonas</taxon>
    </lineage>
</organism>
<dbReference type="InterPro" id="IPR050879">
    <property type="entry name" value="Acyltransferase_3"/>
</dbReference>
<protein>
    <submittedName>
        <fullName evidence="3">Acyltransferase</fullName>
    </submittedName>
</protein>
<name>A0A350NZB3_9ALTE</name>
<feature type="transmembrane region" description="Helical" evidence="1">
    <location>
        <begin position="198"/>
        <end position="215"/>
    </location>
</feature>
<evidence type="ECO:0000313" key="3">
    <source>
        <dbReference type="EMBL" id="HAW74380.1"/>
    </source>
</evidence>
<feature type="transmembrane region" description="Helical" evidence="1">
    <location>
        <begin position="303"/>
        <end position="322"/>
    </location>
</feature>
<proteinExistence type="predicted"/>
<reference evidence="3 4" key="1">
    <citation type="journal article" date="2018" name="Nat. Biotechnol.">
        <title>A standardized bacterial taxonomy based on genome phylogeny substantially revises the tree of life.</title>
        <authorList>
            <person name="Parks D.H."/>
            <person name="Chuvochina M."/>
            <person name="Waite D.W."/>
            <person name="Rinke C."/>
            <person name="Skarshewski A."/>
            <person name="Chaumeil P.A."/>
            <person name="Hugenholtz P."/>
        </authorList>
    </citation>
    <scope>NUCLEOTIDE SEQUENCE [LARGE SCALE GENOMIC DNA]</scope>
    <source>
        <strain evidence="3">UBA11978</strain>
    </source>
</reference>
<evidence type="ECO:0000259" key="2">
    <source>
        <dbReference type="Pfam" id="PF01757"/>
    </source>
</evidence>
<sequence length="385" mass="44897">MEAFIVLSSFAIAILTAKSFIRFFPSILPPQYDRLVTLDGLRGFLAFSVFIHHFVITYYWKVDGVWRRPESDIYQNFGKVGVVLFFMITGFLFIDRLISKKKVNWFFLFKSRLFRIQPLYFFALIIVLILSLKNTNFQIGDWQSFFKDIVLWLLFYGRSINEFADSKRIIASVDWTLKYEWLFYLSLPLIQLVFKSKILTLMIFFCGVFYLFLYPLEVLGISSKFFLYFLFGGLTAYLLKTLRNDFNYDSTSVSIATLILILIITLYPRTLDLAHSILIFVLFFLITNGNSIFGILRWKSCRVLGEASYSIYLLHGIVLYVLFTEIELVDFKTASFIEYLTILPIVSIIVVIFSCLTFLTIEQPFIKLGKSGVKKKQNTVSRPTN</sequence>
<keyword evidence="1" id="KW-0472">Membrane</keyword>
<feature type="transmembrane region" description="Helical" evidence="1">
    <location>
        <begin position="246"/>
        <end position="267"/>
    </location>
</feature>
<dbReference type="Pfam" id="PF01757">
    <property type="entry name" value="Acyl_transf_3"/>
    <property type="match status" value="1"/>
</dbReference>
<feature type="transmembrane region" description="Helical" evidence="1">
    <location>
        <begin position="221"/>
        <end position="239"/>
    </location>
</feature>
<feature type="domain" description="Acyltransferase 3" evidence="2">
    <location>
        <begin position="38"/>
        <end position="357"/>
    </location>
</feature>
<dbReference type="Proteomes" id="UP000263517">
    <property type="component" value="Unassembled WGS sequence"/>
</dbReference>
<dbReference type="GO" id="GO:0016020">
    <property type="term" value="C:membrane"/>
    <property type="evidence" value="ECO:0007669"/>
    <property type="project" value="TreeGrafter"/>
</dbReference>